<dbReference type="EMBL" id="KB199651">
    <property type="protein sequence ID" value="ESP05011.1"/>
    <property type="molecule type" value="Genomic_DNA"/>
</dbReference>
<name>V4BBP7_LOTGI</name>
<accession>V4BBP7</accession>
<protein>
    <recommendedName>
        <fullName evidence="4">Lipocalin/cytosolic fatty-acid binding domain-containing protein</fullName>
    </recommendedName>
</protein>
<sequence>MATNGLFVGLIVLLTVTQVYTTCVIPTALQGTWDVQGRTNTLTFTSSMLVGVKLDQFPNIVFNCFTHSGNEFVFRSNLEELFGVSVKIYFCLDFDQVSSSEYKMYELTHKVGLYYEDRARAFLLSDDPNVTKADVCQLSRSTVTPRIMIKR</sequence>
<gene>
    <name evidence="2" type="ORF">LOTGIDRAFT_230048</name>
</gene>
<feature type="chain" id="PRO_5004717397" description="Lipocalin/cytosolic fatty-acid binding domain-containing protein" evidence="1">
    <location>
        <begin position="22"/>
        <end position="151"/>
    </location>
</feature>
<dbReference type="KEGG" id="lgi:LOTGIDRAFT_230048"/>
<dbReference type="Proteomes" id="UP000030746">
    <property type="component" value="Unassembled WGS sequence"/>
</dbReference>
<dbReference type="HOGENOM" id="CLU_1733557_0_0_1"/>
<dbReference type="OMA" id="WINHDND"/>
<proteinExistence type="predicted"/>
<dbReference type="AlphaFoldDB" id="V4BBP7"/>
<evidence type="ECO:0000313" key="2">
    <source>
        <dbReference type="EMBL" id="ESP05011.1"/>
    </source>
</evidence>
<keyword evidence="3" id="KW-1185">Reference proteome</keyword>
<reference evidence="2 3" key="1">
    <citation type="journal article" date="2013" name="Nature">
        <title>Insights into bilaterian evolution from three spiralian genomes.</title>
        <authorList>
            <person name="Simakov O."/>
            <person name="Marletaz F."/>
            <person name="Cho S.J."/>
            <person name="Edsinger-Gonzales E."/>
            <person name="Havlak P."/>
            <person name="Hellsten U."/>
            <person name="Kuo D.H."/>
            <person name="Larsson T."/>
            <person name="Lv J."/>
            <person name="Arendt D."/>
            <person name="Savage R."/>
            <person name="Osoegawa K."/>
            <person name="de Jong P."/>
            <person name="Grimwood J."/>
            <person name="Chapman J.A."/>
            <person name="Shapiro H."/>
            <person name="Aerts A."/>
            <person name="Otillar R.P."/>
            <person name="Terry A.Y."/>
            <person name="Boore J.L."/>
            <person name="Grigoriev I.V."/>
            <person name="Lindberg D.R."/>
            <person name="Seaver E.C."/>
            <person name="Weisblat D.A."/>
            <person name="Putnam N.H."/>
            <person name="Rokhsar D.S."/>
        </authorList>
    </citation>
    <scope>NUCLEOTIDE SEQUENCE [LARGE SCALE GENOMIC DNA]</scope>
</reference>
<dbReference type="CTD" id="20248190"/>
<feature type="signal peptide" evidence="1">
    <location>
        <begin position="1"/>
        <end position="21"/>
    </location>
</feature>
<evidence type="ECO:0008006" key="4">
    <source>
        <dbReference type="Google" id="ProtNLM"/>
    </source>
</evidence>
<dbReference type="GeneID" id="20248190"/>
<dbReference type="RefSeq" id="XP_009044520.1">
    <property type="nucleotide sequence ID" value="XM_009046272.1"/>
</dbReference>
<evidence type="ECO:0000313" key="3">
    <source>
        <dbReference type="Proteomes" id="UP000030746"/>
    </source>
</evidence>
<evidence type="ECO:0000256" key="1">
    <source>
        <dbReference type="SAM" id="SignalP"/>
    </source>
</evidence>
<organism evidence="2 3">
    <name type="scientific">Lottia gigantea</name>
    <name type="common">Giant owl limpet</name>
    <dbReference type="NCBI Taxonomy" id="225164"/>
    <lineage>
        <taxon>Eukaryota</taxon>
        <taxon>Metazoa</taxon>
        <taxon>Spiralia</taxon>
        <taxon>Lophotrochozoa</taxon>
        <taxon>Mollusca</taxon>
        <taxon>Gastropoda</taxon>
        <taxon>Patellogastropoda</taxon>
        <taxon>Lottioidea</taxon>
        <taxon>Lottiidae</taxon>
        <taxon>Lottia</taxon>
    </lineage>
</organism>
<keyword evidence="1" id="KW-0732">Signal</keyword>